<keyword evidence="3" id="KW-1185">Reference proteome</keyword>
<gene>
    <name evidence="2" type="ORF">GQ43DRAFT_476002</name>
</gene>
<sequence length="551" mass="62724">MWGIDRAAVFSTFCRHEFAYNPCVLRRLHPLAEPTDQPDLAMRSRAKVLVCLKSLRPPAYSDSDRHASMPQILTTVIEVLQKEQHSPKRTHIFLLTPRYANLTSFEVQHPLVHVHQINPARVPFPLPGRDGILFEDCPTAVDFDYYDCPTTPFSEHSMTNNFDSYDSPSSRIQRILNFARYEKPLGTIYGLSVQFVTKPGCRIIIKAKDGSENVRLRSLQLGQKRTCFVDVEIHLDEFQLPKSKTPWSTERDPVQLKGDDGHLSPGGDISELFSLRVWYHHTVLPSHVYAMFHKPFLVEKRNNRLVLGGKHSPVSFSKRFAFHFGRYFDRDSAKDVLQEMIMDATGGDPEIYALEKTILEIVHQTEVLSKRSKRVISGEACSHSVHIDDEKWHPEPFLPPSFPPPEPILPFRPSPSHVESTRRVLDQRTVSRTNSVLHAHKRHAAVDFGSRSFSAPEGSGPVSRSGTGTPNTVIRITEEAEEPDQARSVWKRMARQWGPSRSERGVPEDAESLLANDAHARELHGWAVENRREVGVESLMDMAAYRRLQEE</sequence>
<accession>A0A9P4JCK9</accession>
<comment type="caution">
    <text evidence="2">The sequence shown here is derived from an EMBL/GenBank/DDBJ whole genome shotgun (WGS) entry which is preliminary data.</text>
</comment>
<evidence type="ECO:0000256" key="1">
    <source>
        <dbReference type="SAM" id="MobiDB-lite"/>
    </source>
</evidence>
<dbReference type="OrthoDB" id="3760848at2759"/>
<evidence type="ECO:0000313" key="3">
    <source>
        <dbReference type="Proteomes" id="UP000799536"/>
    </source>
</evidence>
<protein>
    <submittedName>
        <fullName evidence="2">Uncharacterized protein</fullName>
    </submittedName>
</protein>
<proteinExistence type="predicted"/>
<feature type="region of interest" description="Disordered" evidence="1">
    <location>
        <begin position="450"/>
        <end position="470"/>
    </location>
</feature>
<evidence type="ECO:0000313" key="2">
    <source>
        <dbReference type="EMBL" id="KAF2196795.1"/>
    </source>
</evidence>
<dbReference type="AlphaFoldDB" id="A0A9P4JCK9"/>
<dbReference type="EMBL" id="ML994321">
    <property type="protein sequence ID" value="KAF2196795.1"/>
    <property type="molecule type" value="Genomic_DNA"/>
</dbReference>
<reference evidence="2" key="1">
    <citation type="journal article" date="2020" name="Stud. Mycol.">
        <title>101 Dothideomycetes genomes: a test case for predicting lifestyles and emergence of pathogens.</title>
        <authorList>
            <person name="Haridas S."/>
            <person name="Albert R."/>
            <person name="Binder M."/>
            <person name="Bloem J."/>
            <person name="Labutti K."/>
            <person name="Salamov A."/>
            <person name="Andreopoulos B."/>
            <person name="Baker S."/>
            <person name="Barry K."/>
            <person name="Bills G."/>
            <person name="Bluhm B."/>
            <person name="Cannon C."/>
            <person name="Castanera R."/>
            <person name="Culley D."/>
            <person name="Daum C."/>
            <person name="Ezra D."/>
            <person name="Gonzalez J."/>
            <person name="Henrissat B."/>
            <person name="Kuo A."/>
            <person name="Liang C."/>
            <person name="Lipzen A."/>
            <person name="Lutzoni F."/>
            <person name="Magnuson J."/>
            <person name="Mondo S."/>
            <person name="Nolan M."/>
            <person name="Ohm R."/>
            <person name="Pangilinan J."/>
            <person name="Park H.-J."/>
            <person name="Ramirez L."/>
            <person name="Alfaro M."/>
            <person name="Sun H."/>
            <person name="Tritt A."/>
            <person name="Yoshinaga Y."/>
            <person name="Zwiers L.-H."/>
            <person name="Turgeon B."/>
            <person name="Goodwin S."/>
            <person name="Spatafora J."/>
            <person name="Crous P."/>
            <person name="Grigoriev I."/>
        </authorList>
    </citation>
    <scope>NUCLEOTIDE SEQUENCE</scope>
    <source>
        <strain evidence="2">ATCC 74209</strain>
    </source>
</reference>
<name>A0A9P4JCK9_9PLEO</name>
<dbReference type="Proteomes" id="UP000799536">
    <property type="component" value="Unassembled WGS sequence"/>
</dbReference>
<organism evidence="2 3">
    <name type="scientific">Delitschia confertaspora ATCC 74209</name>
    <dbReference type="NCBI Taxonomy" id="1513339"/>
    <lineage>
        <taxon>Eukaryota</taxon>
        <taxon>Fungi</taxon>
        <taxon>Dikarya</taxon>
        <taxon>Ascomycota</taxon>
        <taxon>Pezizomycotina</taxon>
        <taxon>Dothideomycetes</taxon>
        <taxon>Pleosporomycetidae</taxon>
        <taxon>Pleosporales</taxon>
        <taxon>Delitschiaceae</taxon>
        <taxon>Delitschia</taxon>
    </lineage>
</organism>